<reference evidence="1 2" key="1">
    <citation type="submission" date="2020-08" db="EMBL/GenBank/DDBJ databases">
        <title>Genomic Encyclopedia of Type Strains, Phase IV (KMG-IV): sequencing the most valuable type-strain genomes for metagenomic binning, comparative biology and taxonomic classification.</title>
        <authorList>
            <person name="Goeker M."/>
        </authorList>
    </citation>
    <scope>NUCLEOTIDE SEQUENCE [LARGE SCALE GENOMIC DNA]</scope>
    <source>
        <strain evidence="1 2">DSM 101730</strain>
    </source>
</reference>
<evidence type="ECO:0008006" key="3">
    <source>
        <dbReference type="Google" id="ProtNLM"/>
    </source>
</evidence>
<evidence type="ECO:0000313" key="2">
    <source>
        <dbReference type="Proteomes" id="UP000549457"/>
    </source>
</evidence>
<dbReference type="Proteomes" id="UP000549457">
    <property type="component" value="Unassembled WGS sequence"/>
</dbReference>
<proteinExistence type="predicted"/>
<dbReference type="EMBL" id="JACHFM010000010">
    <property type="protein sequence ID" value="MBB5224545.1"/>
    <property type="molecule type" value="Genomic_DNA"/>
</dbReference>
<keyword evidence="2" id="KW-1185">Reference proteome</keyword>
<name>A0A840SVM4_9RHOB</name>
<protein>
    <recommendedName>
        <fullName evidence="3">Type II toxin-antitoxin system RelE/ParE family toxin</fullName>
    </recommendedName>
</protein>
<evidence type="ECO:0000313" key="1">
    <source>
        <dbReference type="EMBL" id="MBB5224545.1"/>
    </source>
</evidence>
<dbReference type="AlphaFoldDB" id="A0A840SVM4"/>
<comment type="caution">
    <text evidence="1">The sequence shown here is derived from an EMBL/GenBank/DDBJ whole genome shotgun (WGS) entry which is preliminary data.</text>
</comment>
<accession>A0A840SVM4</accession>
<organism evidence="1 2">
    <name type="scientific">Amaricoccus macauensis</name>
    <dbReference type="NCBI Taxonomy" id="57001"/>
    <lineage>
        <taxon>Bacteria</taxon>
        <taxon>Pseudomonadati</taxon>
        <taxon>Pseudomonadota</taxon>
        <taxon>Alphaproteobacteria</taxon>
        <taxon>Rhodobacterales</taxon>
        <taxon>Paracoccaceae</taxon>
        <taxon>Amaricoccus</taxon>
    </lineage>
</organism>
<sequence length="35" mass="4245">MIFFRYRDDTLEVVNVLERHRDIDAFFSEGTPPEE</sequence>
<gene>
    <name evidence="1" type="ORF">HNP73_004516</name>
</gene>